<evidence type="ECO:0000313" key="5">
    <source>
        <dbReference type="Proteomes" id="UP000326287"/>
    </source>
</evidence>
<evidence type="ECO:0000313" key="4">
    <source>
        <dbReference type="EMBL" id="QFU75345.1"/>
    </source>
</evidence>
<evidence type="ECO:0000256" key="2">
    <source>
        <dbReference type="ARBA" id="ARBA00022759"/>
    </source>
</evidence>
<name>A0A5P9NIH7_9GAMM</name>
<keyword evidence="5" id="KW-1185">Reference proteome</keyword>
<dbReference type="RefSeq" id="WP_152661451.1">
    <property type="nucleotide sequence ID" value="NZ_CP036422.1"/>
</dbReference>
<dbReference type="SUPFAM" id="SSF52980">
    <property type="entry name" value="Restriction endonuclease-like"/>
    <property type="match status" value="1"/>
</dbReference>
<sequence length="258" mass="29561">MINDLSEWLRDICSEYEFQPYAVYRKTGIAHSEADNESIDWPLTANSEAELREKLRKSGQFQPLPKESAALANIVEVSISDYLTNKISEIDGISMNPGTERGYPDLELTGSLLADEYHAVDIKVARRSASGKQTQSRITLYTGNTYFKFPEVDWPSILRPFANYKSHIDLIVIYTLDEDSLTRVTELELVIQPSWRIASRERSSTTREYIGAVTNLEDLRAGRGAFDNEEEFYKFWRAYPFKIPKSVAKQLEKILAEK</sequence>
<proteinExistence type="predicted"/>
<accession>A0A5P9NIH7</accession>
<dbReference type="AlphaFoldDB" id="A0A5P9NIH7"/>
<evidence type="ECO:0000256" key="1">
    <source>
        <dbReference type="ARBA" id="ARBA00022722"/>
    </source>
</evidence>
<organism evidence="4 5">
    <name type="scientific">Halioglobus maricola</name>
    <dbReference type="NCBI Taxonomy" id="2601894"/>
    <lineage>
        <taxon>Bacteria</taxon>
        <taxon>Pseudomonadati</taxon>
        <taxon>Pseudomonadota</taxon>
        <taxon>Gammaproteobacteria</taxon>
        <taxon>Cellvibrionales</taxon>
        <taxon>Halieaceae</taxon>
        <taxon>Halioglobus</taxon>
    </lineage>
</organism>
<dbReference type="InterPro" id="IPR011335">
    <property type="entry name" value="Restrct_endonuc-II-like"/>
</dbReference>
<dbReference type="Proteomes" id="UP000326287">
    <property type="component" value="Chromosome"/>
</dbReference>
<dbReference type="GO" id="GO:0004519">
    <property type="term" value="F:endonuclease activity"/>
    <property type="evidence" value="ECO:0007669"/>
    <property type="project" value="UniProtKB-KW"/>
</dbReference>
<dbReference type="Pfam" id="PF09233">
    <property type="entry name" value="Endonuc-EcoRV"/>
    <property type="match status" value="1"/>
</dbReference>
<keyword evidence="3" id="KW-0378">Hydrolase</keyword>
<dbReference type="Gene3D" id="3.40.600.10">
    <property type="entry name" value="DNA mismatch repair MutH/Restriction endonuclease, type II"/>
    <property type="match status" value="1"/>
</dbReference>
<dbReference type="GO" id="GO:0003677">
    <property type="term" value="F:DNA binding"/>
    <property type="evidence" value="ECO:0007669"/>
    <property type="project" value="InterPro"/>
</dbReference>
<dbReference type="InterPro" id="IPR037057">
    <property type="entry name" value="DNA_rep_MutH/T2_RE_sf"/>
</dbReference>
<gene>
    <name evidence="4" type="ORF">EY643_06595</name>
</gene>
<keyword evidence="2 4" id="KW-0255">Endonuclease</keyword>
<evidence type="ECO:0000256" key="3">
    <source>
        <dbReference type="ARBA" id="ARBA00022801"/>
    </source>
</evidence>
<reference evidence="4 5" key="1">
    <citation type="submission" date="2019-02" db="EMBL/GenBank/DDBJ databases">
        <authorList>
            <person name="Li S.-H."/>
        </authorList>
    </citation>
    <scope>NUCLEOTIDE SEQUENCE [LARGE SCALE GENOMIC DNA]</scope>
    <source>
        <strain evidence="4 5">IMCC14385</strain>
    </source>
</reference>
<dbReference type="InterPro" id="IPR015314">
    <property type="entry name" value="Restrct_endonuc_II_EcoRV"/>
</dbReference>
<dbReference type="EMBL" id="CP036422">
    <property type="protein sequence ID" value="QFU75345.1"/>
    <property type="molecule type" value="Genomic_DNA"/>
</dbReference>
<dbReference type="KEGG" id="halc:EY643_06595"/>
<keyword evidence="1" id="KW-0540">Nuclease</keyword>
<dbReference type="OrthoDB" id="8478576at2"/>
<dbReference type="GO" id="GO:0016787">
    <property type="term" value="F:hydrolase activity"/>
    <property type="evidence" value="ECO:0007669"/>
    <property type="project" value="UniProtKB-KW"/>
</dbReference>
<protein>
    <submittedName>
        <fullName evidence="4">Restriction endonuclease</fullName>
    </submittedName>
</protein>